<protein>
    <submittedName>
        <fullName evidence="1">Uncharacterized protein</fullName>
    </submittedName>
</protein>
<gene>
    <name evidence="1" type="ORF">SAMN05216462_1002</name>
</gene>
<reference evidence="1 2" key="1">
    <citation type="submission" date="2016-10" db="EMBL/GenBank/DDBJ databases">
        <authorList>
            <person name="de Groot N.N."/>
        </authorList>
    </citation>
    <scope>NUCLEOTIDE SEQUENCE [LARGE SCALE GENOMIC DNA]</scope>
    <source>
        <strain evidence="1 2">D31d</strain>
    </source>
</reference>
<dbReference type="EMBL" id="FNRF01000002">
    <property type="protein sequence ID" value="SEA29442.1"/>
    <property type="molecule type" value="Genomic_DNA"/>
</dbReference>
<organism evidence="1 2">
    <name type="scientific">Xylanibacter ruminicola</name>
    <name type="common">Prevotella ruminicola</name>
    <dbReference type="NCBI Taxonomy" id="839"/>
    <lineage>
        <taxon>Bacteria</taxon>
        <taxon>Pseudomonadati</taxon>
        <taxon>Bacteroidota</taxon>
        <taxon>Bacteroidia</taxon>
        <taxon>Bacteroidales</taxon>
        <taxon>Prevotellaceae</taxon>
        <taxon>Xylanibacter</taxon>
    </lineage>
</organism>
<name>A0A1H4A1P4_XYLRU</name>
<dbReference type="AlphaFoldDB" id="A0A1H4A1P4"/>
<evidence type="ECO:0000313" key="1">
    <source>
        <dbReference type="EMBL" id="SEA29442.1"/>
    </source>
</evidence>
<evidence type="ECO:0000313" key="2">
    <source>
        <dbReference type="Proteomes" id="UP000182257"/>
    </source>
</evidence>
<proteinExistence type="predicted"/>
<accession>A0A1H4A1P4</accession>
<dbReference type="Proteomes" id="UP000182257">
    <property type="component" value="Unassembled WGS sequence"/>
</dbReference>
<sequence length="90" mass="10362">MNVKLMQNLPIVRIVLNMQTKRSPKCGIFVSGKQDEPWGWHLCLAQTSRTTRSDYLHTPIGIIRTPGKDYPDSTRRLSEQPTTYLGCRKM</sequence>